<dbReference type="InterPro" id="IPR051012">
    <property type="entry name" value="CellSynth/LPSAsmb/PSIAsmb"/>
</dbReference>
<dbReference type="PANTHER" id="PTHR45586">
    <property type="entry name" value="TPR REPEAT-CONTAINING PROTEIN PA4667"/>
    <property type="match status" value="1"/>
</dbReference>
<protein>
    <submittedName>
        <fullName evidence="6">Tetratricopeptide repeat protein</fullName>
    </submittedName>
</protein>
<feature type="repeat" description="TPR" evidence="3">
    <location>
        <begin position="498"/>
        <end position="531"/>
    </location>
</feature>
<reference evidence="6 7" key="1">
    <citation type="submission" date="2019-06" db="EMBL/GenBank/DDBJ databases">
        <authorList>
            <person name="Li M."/>
        </authorList>
    </citation>
    <scope>NUCLEOTIDE SEQUENCE [LARGE SCALE GENOMIC DNA]</scope>
    <source>
        <strain evidence="6 7">BGMRC2036</strain>
    </source>
</reference>
<dbReference type="OrthoDB" id="9766710at2"/>
<proteinExistence type="predicted"/>
<feature type="signal peptide" evidence="5">
    <location>
        <begin position="1"/>
        <end position="32"/>
    </location>
</feature>
<organism evidence="6 7">
    <name type="scientific">Martelella alba</name>
    <dbReference type="NCBI Taxonomy" id="2590451"/>
    <lineage>
        <taxon>Bacteria</taxon>
        <taxon>Pseudomonadati</taxon>
        <taxon>Pseudomonadota</taxon>
        <taxon>Alphaproteobacteria</taxon>
        <taxon>Hyphomicrobiales</taxon>
        <taxon>Aurantimonadaceae</taxon>
        <taxon>Martelella</taxon>
    </lineage>
</organism>
<keyword evidence="7" id="KW-1185">Reference proteome</keyword>
<keyword evidence="1" id="KW-0677">Repeat</keyword>
<evidence type="ECO:0000256" key="1">
    <source>
        <dbReference type="ARBA" id="ARBA00022737"/>
    </source>
</evidence>
<dbReference type="InterPro" id="IPR019734">
    <property type="entry name" value="TPR_rpt"/>
</dbReference>
<dbReference type="AlphaFoldDB" id="A0A506UEH1"/>
<sequence length="611" mass="65255">MDSKRRFNTGSRRFLTTAALALALGFPAIASADTAPVTSAEAMSMTANSFAGALLAGQMAANDNDLESAIAFFRRALQFSPDDPGTNSQLFVALMFRGDVEGATAQSGNVGGNIQLAPLVSLARGLDSFKRGDYDDALKQLGTYKDSDIDRLAANLVSAWAMVGKGDVDGALDSLDGIKGPEWFKVFVNYTAGAIADQAGMTAKARTYFNNALFDEAGVRAAPDTLLKIVTALAAIEQAAGNTQKALDVVSVAEGYGLNDAVLTPLRDQINNGVPIEGKAASIEAGGASAFFMLGAALNQGGSDDLVSLYVALAAALDASDPGILFLQGQLAVNAKDPELALSYFSRIPATAPQYRLAELQSGLALADTGKSDEAKAKLEDLIAASPDDRRGYLALSAIYSSDKEYEDMARVLDKAVEVIGPVPATDDWGIFYRRGIAYERLHQWDKAEPNFFKALDLYPEQPEVLNYLGYSWIDQGINLDKGLDMIKTAVDKRPDDGYIVDSLGWAYFRLGRFDDAANELEHAVELDSSDPTINYHLGDAYWRTGRKLEAMYQWSKALTLGPEPDDIPEIKDRLAHGLPDLPATEDSEKAASAESTAPPASDSADPAPAQ</sequence>
<dbReference type="Pfam" id="PF13432">
    <property type="entry name" value="TPR_16"/>
    <property type="match status" value="3"/>
</dbReference>
<dbReference type="PROSITE" id="PS50005">
    <property type="entry name" value="TPR"/>
    <property type="match status" value="4"/>
</dbReference>
<dbReference type="InterPro" id="IPR011990">
    <property type="entry name" value="TPR-like_helical_dom_sf"/>
</dbReference>
<comment type="caution">
    <text evidence="6">The sequence shown here is derived from an EMBL/GenBank/DDBJ whole genome shotgun (WGS) entry which is preliminary data.</text>
</comment>
<dbReference type="Proteomes" id="UP000318801">
    <property type="component" value="Unassembled WGS sequence"/>
</dbReference>
<dbReference type="SMART" id="SM00028">
    <property type="entry name" value="TPR"/>
    <property type="match status" value="6"/>
</dbReference>
<evidence type="ECO:0000256" key="4">
    <source>
        <dbReference type="SAM" id="MobiDB-lite"/>
    </source>
</evidence>
<feature type="repeat" description="TPR" evidence="3">
    <location>
        <begin position="532"/>
        <end position="565"/>
    </location>
</feature>
<feature type="repeat" description="TPR" evidence="3">
    <location>
        <begin position="429"/>
        <end position="462"/>
    </location>
</feature>
<name>A0A506UEH1_9HYPH</name>
<dbReference type="Gene3D" id="1.25.40.10">
    <property type="entry name" value="Tetratricopeptide repeat domain"/>
    <property type="match status" value="2"/>
</dbReference>
<dbReference type="SUPFAM" id="SSF48452">
    <property type="entry name" value="TPR-like"/>
    <property type="match status" value="3"/>
</dbReference>
<evidence type="ECO:0000313" key="7">
    <source>
        <dbReference type="Proteomes" id="UP000318801"/>
    </source>
</evidence>
<evidence type="ECO:0000313" key="6">
    <source>
        <dbReference type="EMBL" id="TPW32390.1"/>
    </source>
</evidence>
<feature type="repeat" description="TPR" evidence="3">
    <location>
        <begin position="50"/>
        <end position="83"/>
    </location>
</feature>
<keyword evidence="5" id="KW-0732">Signal</keyword>
<keyword evidence="2 3" id="KW-0802">TPR repeat</keyword>
<evidence type="ECO:0000256" key="5">
    <source>
        <dbReference type="SAM" id="SignalP"/>
    </source>
</evidence>
<accession>A0A506UEH1</accession>
<evidence type="ECO:0000256" key="3">
    <source>
        <dbReference type="PROSITE-ProRule" id="PRU00339"/>
    </source>
</evidence>
<feature type="compositionally biased region" description="Low complexity" evidence="4">
    <location>
        <begin position="593"/>
        <end position="611"/>
    </location>
</feature>
<dbReference type="Pfam" id="PF13414">
    <property type="entry name" value="TPR_11"/>
    <property type="match status" value="1"/>
</dbReference>
<dbReference type="RefSeq" id="WP_141147901.1">
    <property type="nucleotide sequence ID" value="NZ_VHLG01000002.1"/>
</dbReference>
<feature type="chain" id="PRO_5021299201" evidence="5">
    <location>
        <begin position="33"/>
        <end position="611"/>
    </location>
</feature>
<dbReference type="EMBL" id="VHLG01000002">
    <property type="protein sequence ID" value="TPW32390.1"/>
    <property type="molecule type" value="Genomic_DNA"/>
</dbReference>
<gene>
    <name evidence="6" type="ORF">FJU08_05150</name>
</gene>
<evidence type="ECO:0000256" key="2">
    <source>
        <dbReference type="ARBA" id="ARBA00022803"/>
    </source>
</evidence>
<feature type="region of interest" description="Disordered" evidence="4">
    <location>
        <begin position="564"/>
        <end position="611"/>
    </location>
</feature>
<dbReference type="PANTHER" id="PTHR45586:SF1">
    <property type="entry name" value="LIPOPOLYSACCHARIDE ASSEMBLY PROTEIN B"/>
    <property type="match status" value="1"/>
</dbReference>